<dbReference type="PANTHER" id="PTHR12358:SF54">
    <property type="entry name" value="SPHINGOSINE KINASE RELATED PROTEIN"/>
    <property type="match status" value="1"/>
</dbReference>
<dbReference type="Gene3D" id="3.40.50.10330">
    <property type="entry name" value="Probable inorganic polyphosphate/atp-NAD kinase, domain 1"/>
    <property type="match status" value="1"/>
</dbReference>
<dbReference type="InterPro" id="IPR050187">
    <property type="entry name" value="Lipid_Phosphate_FormReg"/>
</dbReference>
<dbReference type="RefSeq" id="WP_093010833.1">
    <property type="nucleotide sequence ID" value="NZ_FOXV01000005.1"/>
</dbReference>
<dbReference type="AlphaFoldDB" id="A0A1I5YCT3"/>
<name>A0A1I5YCT3_9RHOB</name>
<dbReference type="SUPFAM" id="SSF111331">
    <property type="entry name" value="NAD kinase/diacylglycerol kinase-like"/>
    <property type="match status" value="1"/>
</dbReference>
<dbReference type="Gene3D" id="2.60.200.40">
    <property type="match status" value="1"/>
</dbReference>
<dbReference type="InterPro" id="IPR001206">
    <property type="entry name" value="Diacylglycerol_kinase_cat_dom"/>
</dbReference>
<evidence type="ECO:0000313" key="2">
    <source>
        <dbReference type="EMBL" id="SFQ41973.1"/>
    </source>
</evidence>
<proteinExistence type="predicted"/>
<keyword evidence="2" id="KW-0418">Kinase</keyword>
<sequence length="319" mass="34922">MSEQKTDNSNRIAVLLNRASGADDKDGVADRLKAAFAEHGDRFELFAFEKGDRLIPECRRAMKAGYGTIVAAGGDGTISGVAQELAGSGHRMGIIPQGTFNFVARGLGIPEDPEEAVALLASGEARPFPLGEVNGYVFVNNASLGVYPQVLKEREGTYKRWGRSRLAAHWSVIVTFLTFRRPVQMKVRVGGREVRRKTPLAFIGRSAFQLEHYGLEGADAVRDGAFALYLSPEASRWELLMRALKLASKGMVLNRDFELFTGTDIVIETSRKSQSVAMDGERRRIEGPFRFRMLNDALDVVAPSAAGPKNSEAGDEREA</sequence>
<dbReference type="PROSITE" id="PS50146">
    <property type="entry name" value="DAGK"/>
    <property type="match status" value="1"/>
</dbReference>
<organism evidence="2 3">
    <name type="scientific">Roseivivax halotolerans</name>
    <dbReference type="NCBI Taxonomy" id="93684"/>
    <lineage>
        <taxon>Bacteria</taxon>
        <taxon>Pseudomonadati</taxon>
        <taxon>Pseudomonadota</taxon>
        <taxon>Alphaproteobacteria</taxon>
        <taxon>Rhodobacterales</taxon>
        <taxon>Roseobacteraceae</taxon>
        <taxon>Roseivivax</taxon>
    </lineage>
</organism>
<protein>
    <submittedName>
        <fullName evidence="2">Diacylglycerol kinase family enzyme</fullName>
    </submittedName>
</protein>
<keyword evidence="2" id="KW-0808">Transferase</keyword>
<dbReference type="InterPro" id="IPR017438">
    <property type="entry name" value="ATP-NAD_kinase_N"/>
</dbReference>
<dbReference type="EMBL" id="FOXV01000005">
    <property type="protein sequence ID" value="SFQ41973.1"/>
    <property type="molecule type" value="Genomic_DNA"/>
</dbReference>
<feature type="domain" description="DAGKc" evidence="1">
    <location>
        <begin position="7"/>
        <end position="136"/>
    </location>
</feature>
<keyword evidence="3" id="KW-1185">Reference proteome</keyword>
<dbReference type="STRING" id="93684.SAMN05421853_105151"/>
<dbReference type="Proteomes" id="UP000243106">
    <property type="component" value="Unassembled WGS sequence"/>
</dbReference>
<accession>A0A1I5YCT3</accession>
<reference evidence="3" key="1">
    <citation type="submission" date="2016-10" db="EMBL/GenBank/DDBJ databases">
        <authorList>
            <person name="Varghese N."/>
            <person name="Submissions S."/>
        </authorList>
    </citation>
    <scope>NUCLEOTIDE SEQUENCE [LARGE SCALE GENOMIC DNA]</scope>
    <source>
        <strain evidence="3">JCM 10271</strain>
    </source>
</reference>
<dbReference type="Pfam" id="PF00781">
    <property type="entry name" value="DAGK_cat"/>
    <property type="match status" value="1"/>
</dbReference>
<evidence type="ECO:0000259" key="1">
    <source>
        <dbReference type="PROSITE" id="PS50146"/>
    </source>
</evidence>
<dbReference type="InterPro" id="IPR016064">
    <property type="entry name" value="NAD/diacylglycerol_kinase_sf"/>
</dbReference>
<gene>
    <name evidence="2" type="ORF">SAMN05421853_105151</name>
</gene>
<dbReference type="GO" id="GO:0016301">
    <property type="term" value="F:kinase activity"/>
    <property type="evidence" value="ECO:0007669"/>
    <property type="project" value="UniProtKB-KW"/>
</dbReference>
<evidence type="ECO:0000313" key="3">
    <source>
        <dbReference type="Proteomes" id="UP000243106"/>
    </source>
</evidence>
<dbReference type="PANTHER" id="PTHR12358">
    <property type="entry name" value="SPHINGOSINE KINASE"/>
    <property type="match status" value="1"/>
</dbReference>